<accession>A0ABQ1HEF1</accession>
<comment type="caution">
    <text evidence="2">The sequence shown here is derived from an EMBL/GenBank/DDBJ whole genome shotgun (WGS) entry which is preliminary data.</text>
</comment>
<sequence>MNALNTLYRLFPTPPVASVPVTRASAARLLPTATPVAIEVAEAMRPDRYRRRDFGTGYGRSSGYAQDRSYANDSSHRLVRVG</sequence>
<evidence type="ECO:0000256" key="1">
    <source>
        <dbReference type="SAM" id="MobiDB-lite"/>
    </source>
</evidence>
<dbReference type="EMBL" id="BMKC01000001">
    <property type="protein sequence ID" value="GGA71963.1"/>
    <property type="molecule type" value="Genomic_DNA"/>
</dbReference>
<dbReference type="Proteomes" id="UP000623419">
    <property type="component" value="Unassembled WGS sequence"/>
</dbReference>
<keyword evidence="3" id="KW-1185">Reference proteome</keyword>
<gene>
    <name evidence="2" type="ORF">GCM10011521_07650</name>
</gene>
<evidence type="ECO:0000313" key="3">
    <source>
        <dbReference type="Proteomes" id="UP000623419"/>
    </source>
</evidence>
<reference evidence="3" key="1">
    <citation type="journal article" date="2019" name="Int. J. Syst. Evol. Microbiol.">
        <title>The Global Catalogue of Microorganisms (GCM) 10K type strain sequencing project: providing services to taxonomists for standard genome sequencing and annotation.</title>
        <authorList>
            <consortium name="The Broad Institute Genomics Platform"/>
            <consortium name="The Broad Institute Genome Sequencing Center for Infectious Disease"/>
            <person name="Wu L."/>
            <person name="Ma J."/>
        </authorList>
    </citation>
    <scope>NUCLEOTIDE SEQUENCE [LARGE SCALE GENOMIC DNA]</scope>
    <source>
        <strain evidence="3">CGMCC 1.15905</strain>
    </source>
</reference>
<organism evidence="2 3">
    <name type="scientific">Arenimonas soli</name>
    <dbReference type="NCBI Taxonomy" id="2269504"/>
    <lineage>
        <taxon>Bacteria</taxon>
        <taxon>Pseudomonadati</taxon>
        <taxon>Pseudomonadota</taxon>
        <taxon>Gammaproteobacteria</taxon>
        <taxon>Lysobacterales</taxon>
        <taxon>Lysobacteraceae</taxon>
        <taxon>Arenimonas</taxon>
    </lineage>
</organism>
<dbReference type="RefSeq" id="WP_188661499.1">
    <property type="nucleotide sequence ID" value="NZ_BMKC01000001.1"/>
</dbReference>
<name>A0ABQ1HEF1_9GAMM</name>
<protein>
    <submittedName>
        <fullName evidence="2">Uncharacterized protein</fullName>
    </submittedName>
</protein>
<proteinExistence type="predicted"/>
<evidence type="ECO:0000313" key="2">
    <source>
        <dbReference type="EMBL" id="GGA71963.1"/>
    </source>
</evidence>
<feature type="region of interest" description="Disordered" evidence="1">
    <location>
        <begin position="49"/>
        <end position="82"/>
    </location>
</feature>